<evidence type="ECO:0000256" key="3">
    <source>
        <dbReference type="ARBA" id="ARBA00022679"/>
    </source>
</evidence>
<dbReference type="CDD" id="cd00761">
    <property type="entry name" value="Glyco_tranf_GTA_type"/>
    <property type="match status" value="1"/>
</dbReference>
<comment type="similarity">
    <text evidence="1">Belongs to the glycosyltransferase 2 family.</text>
</comment>
<evidence type="ECO:0000256" key="2">
    <source>
        <dbReference type="ARBA" id="ARBA00022676"/>
    </source>
</evidence>
<dbReference type="EMBL" id="FOZL01000001">
    <property type="protein sequence ID" value="SFS12373.1"/>
    <property type="molecule type" value="Genomic_DNA"/>
</dbReference>
<keyword evidence="6" id="KW-1185">Reference proteome</keyword>
<reference evidence="5 6" key="1">
    <citation type="submission" date="2016-10" db="EMBL/GenBank/DDBJ databases">
        <authorList>
            <person name="de Groot N.N."/>
        </authorList>
    </citation>
    <scope>NUCLEOTIDE SEQUENCE [LARGE SCALE GENOMIC DNA]</scope>
    <source>
        <strain evidence="5 6">DSM 21001</strain>
    </source>
</reference>
<keyword evidence="3 5" id="KW-0808">Transferase</keyword>
<dbReference type="Proteomes" id="UP000199024">
    <property type="component" value="Unassembled WGS sequence"/>
</dbReference>
<evidence type="ECO:0000313" key="6">
    <source>
        <dbReference type="Proteomes" id="UP000199024"/>
    </source>
</evidence>
<dbReference type="RefSeq" id="WP_089839069.1">
    <property type="nucleotide sequence ID" value="NZ_FOZL01000001.1"/>
</dbReference>
<gene>
    <name evidence="5" type="ORF">SAMN05421771_2112</name>
</gene>
<dbReference type="InterPro" id="IPR001173">
    <property type="entry name" value="Glyco_trans_2-like"/>
</dbReference>
<accession>A0A1I6M9S5</accession>
<dbReference type="PANTHER" id="PTHR43179:SF12">
    <property type="entry name" value="GALACTOFURANOSYLTRANSFERASE GLFT2"/>
    <property type="match status" value="1"/>
</dbReference>
<dbReference type="AlphaFoldDB" id="A0A1I6M9S5"/>
<name>A0A1I6M9S5_9BACT</name>
<dbReference type="OrthoDB" id="153025at2"/>
<dbReference type="InterPro" id="IPR029044">
    <property type="entry name" value="Nucleotide-diphossugar_trans"/>
</dbReference>
<proteinExistence type="inferred from homology"/>
<dbReference type="GO" id="GO:0016757">
    <property type="term" value="F:glycosyltransferase activity"/>
    <property type="evidence" value="ECO:0007669"/>
    <property type="project" value="UniProtKB-KW"/>
</dbReference>
<evidence type="ECO:0000259" key="4">
    <source>
        <dbReference type="Pfam" id="PF00535"/>
    </source>
</evidence>
<dbReference type="SUPFAM" id="SSF53448">
    <property type="entry name" value="Nucleotide-diphospho-sugar transferases"/>
    <property type="match status" value="1"/>
</dbReference>
<dbReference type="Gene3D" id="3.90.550.10">
    <property type="entry name" value="Spore Coat Polysaccharide Biosynthesis Protein SpsA, Chain A"/>
    <property type="match status" value="1"/>
</dbReference>
<dbReference type="STRING" id="474950.SAMN05421771_2112"/>
<dbReference type="PANTHER" id="PTHR43179">
    <property type="entry name" value="RHAMNOSYLTRANSFERASE WBBL"/>
    <property type="match status" value="1"/>
</dbReference>
<sequence>MPDAESTLPLLSLIVATVDRVEELRHCLESLRTCTFRSFEVIVADQNEDLRVQEVIESVGSSFPVVWLRMDHRHATDARNAGAARARGQWLGFPDDDCCFLPDTLERIRAHAVGDGIDVLTGMTRDREGNPSVLPWHPAEARITRHVLRRSVAESTLYLRREIFFAVGGFDPAFGPGSLFGAEEGVDLVRRIWREMPSARMKYYPEICFVHDNGSSQVDDRALRKIRIYSRARGACFARHWQSASPRRFVNDIGRHVAGSLIFRGSRRRSRIISLVGYVEGFIAYRQWERQKQRVGGP</sequence>
<dbReference type="Pfam" id="PF00535">
    <property type="entry name" value="Glycos_transf_2"/>
    <property type="match status" value="1"/>
</dbReference>
<protein>
    <submittedName>
        <fullName evidence="5">Glycosyltransferase, GT2 family</fullName>
    </submittedName>
</protein>
<keyword evidence="2" id="KW-0328">Glycosyltransferase</keyword>
<evidence type="ECO:0000256" key="1">
    <source>
        <dbReference type="ARBA" id="ARBA00006739"/>
    </source>
</evidence>
<organism evidence="5 6">
    <name type="scientific">Granulicella pectinivorans</name>
    <dbReference type="NCBI Taxonomy" id="474950"/>
    <lineage>
        <taxon>Bacteria</taxon>
        <taxon>Pseudomonadati</taxon>
        <taxon>Acidobacteriota</taxon>
        <taxon>Terriglobia</taxon>
        <taxon>Terriglobales</taxon>
        <taxon>Acidobacteriaceae</taxon>
        <taxon>Granulicella</taxon>
    </lineage>
</organism>
<evidence type="ECO:0000313" key="5">
    <source>
        <dbReference type="EMBL" id="SFS12373.1"/>
    </source>
</evidence>
<feature type="domain" description="Glycosyltransferase 2-like" evidence="4">
    <location>
        <begin position="12"/>
        <end position="149"/>
    </location>
</feature>